<dbReference type="AlphaFoldDB" id="A0A813EBH6"/>
<feature type="domain" description="Protein kinase" evidence="7">
    <location>
        <begin position="11"/>
        <end position="158"/>
    </location>
</feature>
<evidence type="ECO:0000256" key="4">
    <source>
        <dbReference type="ARBA" id="ARBA00023860"/>
    </source>
</evidence>
<dbReference type="PROSITE" id="PS50011">
    <property type="entry name" value="PROTEIN_KINASE_DOM"/>
    <property type="match status" value="1"/>
</dbReference>
<keyword evidence="9" id="KW-1185">Reference proteome</keyword>
<dbReference type="Gene3D" id="3.30.200.20">
    <property type="entry name" value="Phosphorylase Kinase, domain 1"/>
    <property type="match status" value="1"/>
</dbReference>
<dbReference type="OrthoDB" id="5800476at2759"/>
<evidence type="ECO:0000256" key="1">
    <source>
        <dbReference type="ARBA" id="ARBA00012513"/>
    </source>
</evidence>
<evidence type="ECO:0000313" key="9">
    <source>
        <dbReference type="Proteomes" id="UP000654075"/>
    </source>
</evidence>
<dbReference type="EC" id="2.7.11.1" evidence="1"/>
<comment type="caution">
    <text evidence="8">The sequence shown here is derived from an EMBL/GenBank/DDBJ whole genome shotgun (WGS) entry which is preliminary data.</text>
</comment>
<dbReference type="GO" id="GO:0004674">
    <property type="term" value="F:protein serine/threonine kinase activity"/>
    <property type="evidence" value="ECO:0007669"/>
    <property type="project" value="UniProtKB-KW"/>
</dbReference>
<accession>A0A813EBH6</accession>
<dbReference type="InterPro" id="IPR017441">
    <property type="entry name" value="Protein_kinase_ATP_BS"/>
</dbReference>
<dbReference type="Pfam" id="PF00069">
    <property type="entry name" value="Pkinase"/>
    <property type="match status" value="1"/>
</dbReference>
<dbReference type="Proteomes" id="UP000654075">
    <property type="component" value="Unassembled WGS sequence"/>
</dbReference>
<evidence type="ECO:0000256" key="2">
    <source>
        <dbReference type="ARBA" id="ARBA00022741"/>
    </source>
</evidence>
<dbReference type="PANTHER" id="PTHR11909">
    <property type="entry name" value="CASEIN KINASE-RELATED"/>
    <property type="match status" value="1"/>
</dbReference>
<feature type="binding site" evidence="5">
    <location>
        <position position="40"/>
    </location>
    <ligand>
        <name>ATP</name>
        <dbReference type="ChEBI" id="CHEBI:30616"/>
    </ligand>
</feature>
<organism evidence="8 9">
    <name type="scientific">Polarella glacialis</name>
    <name type="common">Dinoflagellate</name>
    <dbReference type="NCBI Taxonomy" id="89957"/>
    <lineage>
        <taxon>Eukaryota</taxon>
        <taxon>Sar</taxon>
        <taxon>Alveolata</taxon>
        <taxon>Dinophyceae</taxon>
        <taxon>Suessiales</taxon>
        <taxon>Suessiaceae</taxon>
        <taxon>Polarella</taxon>
    </lineage>
</organism>
<evidence type="ECO:0000256" key="5">
    <source>
        <dbReference type="PROSITE-ProRule" id="PRU10141"/>
    </source>
</evidence>
<keyword evidence="6" id="KW-0418">Kinase</keyword>
<dbReference type="InterPro" id="IPR000719">
    <property type="entry name" value="Prot_kinase_dom"/>
</dbReference>
<keyword evidence="6" id="KW-0808">Transferase</keyword>
<dbReference type="SUPFAM" id="SSF56112">
    <property type="entry name" value="Protein kinase-like (PK-like)"/>
    <property type="match status" value="1"/>
</dbReference>
<dbReference type="InterPro" id="IPR008271">
    <property type="entry name" value="Ser/Thr_kinase_AS"/>
</dbReference>
<evidence type="ECO:0000256" key="6">
    <source>
        <dbReference type="RuleBase" id="RU000304"/>
    </source>
</evidence>
<dbReference type="EMBL" id="CAJNNV010009748">
    <property type="protein sequence ID" value="CAE8597763.1"/>
    <property type="molecule type" value="Genomic_DNA"/>
</dbReference>
<name>A0A813EBH6_POLGL</name>
<comment type="similarity">
    <text evidence="6">Belongs to the protein kinase superfamily.</text>
</comment>
<feature type="non-terminal residue" evidence="8">
    <location>
        <position position="158"/>
    </location>
</feature>
<dbReference type="SMART" id="SM00220">
    <property type="entry name" value="S_TKc"/>
    <property type="match status" value="1"/>
</dbReference>
<keyword evidence="3 5" id="KW-0067">ATP-binding</keyword>
<dbReference type="Gene3D" id="1.10.510.10">
    <property type="entry name" value="Transferase(Phosphotransferase) domain 1"/>
    <property type="match status" value="1"/>
</dbReference>
<dbReference type="OMA" id="AREDVCV"/>
<evidence type="ECO:0000259" key="7">
    <source>
        <dbReference type="PROSITE" id="PS50011"/>
    </source>
</evidence>
<dbReference type="InterPro" id="IPR011009">
    <property type="entry name" value="Kinase-like_dom_sf"/>
</dbReference>
<dbReference type="GO" id="GO:0005524">
    <property type="term" value="F:ATP binding"/>
    <property type="evidence" value="ECO:0007669"/>
    <property type="project" value="UniProtKB-UniRule"/>
</dbReference>
<dbReference type="PROSITE" id="PS00107">
    <property type="entry name" value="PROTEIN_KINASE_ATP"/>
    <property type="match status" value="1"/>
</dbReference>
<evidence type="ECO:0000256" key="3">
    <source>
        <dbReference type="ARBA" id="ARBA00022840"/>
    </source>
</evidence>
<reference evidence="8" key="1">
    <citation type="submission" date="2021-02" db="EMBL/GenBank/DDBJ databases">
        <authorList>
            <person name="Dougan E. K."/>
            <person name="Rhodes N."/>
            <person name="Thang M."/>
            <person name="Chan C."/>
        </authorList>
    </citation>
    <scope>NUCLEOTIDE SEQUENCE</scope>
</reference>
<proteinExistence type="inferred from homology"/>
<keyword evidence="2 5" id="KW-0547">Nucleotide-binding</keyword>
<sequence>MSAQVQIAGKFNVGHKIGAGSFGSIHIGTNAHTGEPVAIKLESVRAKHPQLVFEAKLYKLIGGGSGVPVVHWYGVEGEYTVMVIDLLGPSLEDVFGFCDRKFSNKTICMLAEQMLDVIEYVHGRSFIHRDIKPENFLMGYGKTDRQLFVIDFGLAKKF</sequence>
<dbReference type="PROSITE" id="PS00108">
    <property type="entry name" value="PROTEIN_KINASE_ST"/>
    <property type="match status" value="1"/>
</dbReference>
<protein>
    <recommendedName>
        <fullName evidence="4">Casein kinase I</fullName>
        <ecNumber evidence="1">2.7.11.1</ecNumber>
    </recommendedName>
</protein>
<keyword evidence="6" id="KW-0723">Serine/threonine-protein kinase</keyword>
<gene>
    <name evidence="8" type="ORF">PGLA1383_LOCUS16196</name>
</gene>
<evidence type="ECO:0000313" key="8">
    <source>
        <dbReference type="EMBL" id="CAE8597763.1"/>
    </source>
</evidence>
<dbReference type="InterPro" id="IPR050235">
    <property type="entry name" value="CK1_Ser-Thr_kinase"/>
</dbReference>